<dbReference type="PROSITE" id="PS51257">
    <property type="entry name" value="PROKAR_LIPOPROTEIN"/>
    <property type="match status" value="1"/>
</dbReference>
<evidence type="ECO:0000313" key="4">
    <source>
        <dbReference type="Proteomes" id="UP000319852"/>
    </source>
</evidence>
<accession>A0A517MPN4</accession>
<dbReference type="OrthoDB" id="186379at2"/>
<feature type="domain" description="PBP" evidence="2">
    <location>
        <begin position="23"/>
        <end position="255"/>
    </location>
</feature>
<evidence type="ECO:0000259" key="2">
    <source>
        <dbReference type="Pfam" id="PF12849"/>
    </source>
</evidence>
<dbReference type="Pfam" id="PF12849">
    <property type="entry name" value="PBP_like_2"/>
    <property type="match status" value="1"/>
</dbReference>
<evidence type="ECO:0000313" key="3">
    <source>
        <dbReference type="EMBL" id="QDS96845.1"/>
    </source>
</evidence>
<feature type="chain" id="PRO_5021826770" evidence="1">
    <location>
        <begin position="22"/>
        <end position="284"/>
    </location>
</feature>
<dbReference type="RefSeq" id="WP_145056773.1">
    <property type="nucleotide sequence ID" value="NZ_CP036263.1"/>
</dbReference>
<dbReference type="AlphaFoldDB" id="A0A517MPN4"/>
<dbReference type="Proteomes" id="UP000319852">
    <property type="component" value="Chromosome"/>
</dbReference>
<sequence length="284" mass="30927" precursor="true">MRLITLSLFVALGLLSVGCQAEHAPSALRLATTTSTRDSGLLEELLTTFEKQHQVRVDVVAAGTGKALKLGEAGDVDVLLVHAPEAEEAFMAAGHGTRREAVMSNTFLIIGPADDPANIRDLPPEEALQRIASQQARFLSRGDDSGTHQRELQLWKAADGRPDWSDYIETGQGMGATLTIADEMQGYTLTDRGTFLKFSRLGRLSKIELVPLVSGTVKELPEFANPYSVIVVDPQKNEARGSKLANAFADFLISDIAQQVIREFKIEGEILFTPNNLLNVGRNE</sequence>
<feature type="signal peptide" evidence="1">
    <location>
        <begin position="1"/>
        <end position="21"/>
    </location>
</feature>
<evidence type="ECO:0000256" key="1">
    <source>
        <dbReference type="SAM" id="SignalP"/>
    </source>
</evidence>
<keyword evidence="1" id="KW-0732">Signal</keyword>
<reference evidence="3 4" key="1">
    <citation type="submission" date="2019-02" db="EMBL/GenBank/DDBJ databases">
        <title>Deep-cultivation of Planctomycetes and their phenomic and genomic characterization uncovers novel biology.</title>
        <authorList>
            <person name="Wiegand S."/>
            <person name="Jogler M."/>
            <person name="Boedeker C."/>
            <person name="Pinto D."/>
            <person name="Vollmers J."/>
            <person name="Rivas-Marin E."/>
            <person name="Kohn T."/>
            <person name="Peeters S.H."/>
            <person name="Heuer A."/>
            <person name="Rast P."/>
            <person name="Oberbeckmann S."/>
            <person name="Bunk B."/>
            <person name="Jeske O."/>
            <person name="Meyerdierks A."/>
            <person name="Storesund J.E."/>
            <person name="Kallscheuer N."/>
            <person name="Luecker S."/>
            <person name="Lage O.M."/>
            <person name="Pohl T."/>
            <person name="Merkel B.J."/>
            <person name="Hornburger P."/>
            <person name="Mueller R.-W."/>
            <person name="Bruemmer F."/>
            <person name="Labrenz M."/>
            <person name="Spormann A.M."/>
            <person name="Op den Camp H."/>
            <person name="Overmann J."/>
            <person name="Amann R."/>
            <person name="Jetten M.S.M."/>
            <person name="Mascher T."/>
            <person name="Medema M.H."/>
            <person name="Devos D.P."/>
            <person name="Kaster A.-K."/>
            <person name="Ovreas L."/>
            <person name="Rohde M."/>
            <person name="Galperin M.Y."/>
            <person name="Jogler C."/>
        </authorList>
    </citation>
    <scope>NUCLEOTIDE SEQUENCE [LARGE SCALE GENOMIC DNA]</scope>
    <source>
        <strain evidence="3 4">HG15A2</strain>
    </source>
</reference>
<dbReference type="InterPro" id="IPR052738">
    <property type="entry name" value="ABC-Tungstate_binding"/>
</dbReference>
<dbReference type="InterPro" id="IPR024370">
    <property type="entry name" value="PBP_domain"/>
</dbReference>
<dbReference type="SUPFAM" id="SSF53850">
    <property type="entry name" value="Periplasmic binding protein-like II"/>
    <property type="match status" value="1"/>
</dbReference>
<dbReference type="PANTHER" id="PTHR37945:SF1">
    <property type="entry name" value="EXTRACELLULAR TUNGSTATE BINDING PROTEIN"/>
    <property type="match status" value="1"/>
</dbReference>
<dbReference type="Gene3D" id="3.40.190.10">
    <property type="entry name" value="Periplasmic binding protein-like II"/>
    <property type="match status" value="2"/>
</dbReference>
<dbReference type="KEGG" id="amob:HG15A2_01030"/>
<organism evidence="3 4">
    <name type="scientific">Adhaeretor mobilis</name>
    <dbReference type="NCBI Taxonomy" id="1930276"/>
    <lineage>
        <taxon>Bacteria</taxon>
        <taxon>Pseudomonadati</taxon>
        <taxon>Planctomycetota</taxon>
        <taxon>Planctomycetia</taxon>
        <taxon>Pirellulales</taxon>
        <taxon>Lacipirellulaceae</taxon>
        <taxon>Adhaeretor</taxon>
    </lineage>
</organism>
<dbReference type="PANTHER" id="PTHR37945">
    <property type="entry name" value="EXTRACELLULAR TUNGSTATE BINDING PROTEIN"/>
    <property type="match status" value="1"/>
</dbReference>
<proteinExistence type="predicted"/>
<protein>
    <submittedName>
        <fullName evidence="3">PBP superfamily domain protein</fullName>
    </submittedName>
</protein>
<gene>
    <name evidence="3" type="ORF">HG15A2_01030</name>
</gene>
<name>A0A517MPN4_9BACT</name>
<keyword evidence="4" id="KW-1185">Reference proteome</keyword>
<dbReference type="EMBL" id="CP036263">
    <property type="protein sequence ID" value="QDS96845.1"/>
    <property type="molecule type" value="Genomic_DNA"/>
</dbReference>